<evidence type="ECO:0000313" key="2">
    <source>
        <dbReference type="Proteomes" id="UP000824540"/>
    </source>
</evidence>
<dbReference type="AlphaFoldDB" id="A0A8T2NET6"/>
<proteinExistence type="predicted"/>
<dbReference type="EMBL" id="JAFBMS010000102">
    <property type="protein sequence ID" value="KAG9336198.1"/>
    <property type="molecule type" value="Genomic_DNA"/>
</dbReference>
<gene>
    <name evidence="1" type="ORF">JZ751_002545</name>
</gene>
<accession>A0A8T2NET6</accession>
<protein>
    <submittedName>
        <fullName evidence="1">Uncharacterized protein</fullName>
    </submittedName>
</protein>
<comment type="caution">
    <text evidence="1">The sequence shown here is derived from an EMBL/GenBank/DDBJ whole genome shotgun (WGS) entry which is preliminary data.</text>
</comment>
<dbReference type="Proteomes" id="UP000824540">
    <property type="component" value="Unassembled WGS sequence"/>
</dbReference>
<evidence type="ECO:0000313" key="1">
    <source>
        <dbReference type="EMBL" id="KAG9336198.1"/>
    </source>
</evidence>
<sequence>MVLAKQQWGMGGSGPEKALVARGFLQNYGDTNREILHIWMPLDAPTNLGNHVSAASGMLQEPVDHRKPAAHAVMADISLGSLASFICPLLAECRL</sequence>
<name>A0A8T2NET6_9TELE</name>
<keyword evidence="2" id="KW-1185">Reference proteome</keyword>
<reference evidence="1" key="1">
    <citation type="thesis" date="2021" institute="BYU ScholarsArchive" country="Provo, UT, USA">
        <title>Applications of and Algorithms for Genome Assembly and Genomic Analyses with an Emphasis on Marine Teleosts.</title>
        <authorList>
            <person name="Pickett B.D."/>
        </authorList>
    </citation>
    <scope>NUCLEOTIDE SEQUENCE</scope>
    <source>
        <strain evidence="1">HI-2016</strain>
    </source>
</reference>
<organism evidence="1 2">
    <name type="scientific">Albula glossodonta</name>
    <name type="common">roundjaw bonefish</name>
    <dbReference type="NCBI Taxonomy" id="121402"/>
    <lineage>
        <taxon>Eukaryota</taxon>
        <taxon>Metazoa</taxon>
        <taxon>Chordata</taxon>
        <taxon>Craniata</taxon>
        <taxon>Vertebrata</taxon>
        <taxon>Euteleostomi</taxon>
        <taxon>Actinopterygii</taxon>
        <taxon>Neopterygii</taxon>
        <taxon>Teleostei</taxon>
        <taxon>Albuliformes</taxon>
        <taxon>Albulidae</taxon>
        <taxon>Albula</taxon>
    </lineage>
</organism>